<dbReference type="PANTHER" id="PTHR46610:SF10">
    <property type="entry name" value="PGG DOMAIN-CONTAINING PROTEIN"/>
    <property type="match status" value="1"/>
</dbReference>
<dbReference type="Gramene" id="TraesCLE_scaffold_023417_01G000200.1">
    <property type="protein sequence ID" value="TraesCLE_scaffold_023417_01G000200.1"/>
    <property type="gene ID" value="TraesCLE_scaffold_023417_01G000200"/>
</dbReference>
<dbReference type="OMA" id="MAVYHSR"/>
<dbReference type="Gramene" id="TraesRN6A0100147300.1">
    <property type="protein sequence ID" value="TraesRN6A0100147300.1"/>
    <property type="gene ID" value="TraesRN6A0100147300"/>
</dbReference>
<dbReference type="STRING" id="4565.A0A3B6NJ87"/>
<dbReference type="AlphaFoldDB" id="A0A3B6NJ87"/>
<dbReference type="InterPro" id="IPR045501">
    <property type="entry name" value="DUF6490"/>
</dbReference>
<evidence type="ECO:0000256" key="1">
    <source>
        <dbReference type="SAM" id="Phobius"/>
    </source>
</evidence>
<dbReference type="Pfam" id="PF20100">
    <property type="entry name" value="DUF6490"/>
    <property type="match status" value="1"/>
</dbReference>
<reference evidence="2" key="1">
    <citation type="submission" date="2018-08" db="EMBL/GenBank/DDBJ databases">
        <authorList>
            <person name="Rossello M."/>
        </authorList>
    </citation>
    <scope>NUCLEOTIDE SEQUENCE [LARGE SCALE GENOMIC DNA]</scope>
    <source>
        <strain evidence="2">cv. Chinese Spring</strain>
    </source>
</reference>
<dbReference type="Proteomes" id="UP000019116">
    <property type="component" value="Chromosome 6A"/>
</dbReference>
<keyword evidence="1" id="KW-1133">Transmembrane helix</keyword>
<dbReference type="OrthoDB" id="737602at2759"/>
<dbReference type="EnsemblPlants" id="TraesCS6A02G081200.1">
    <property type="protein sequence ID" value="TraesCS6A02G081200.1"/>
    <property type="gene ID" value="TraesCS6A02G081200"/>
</dbReference>
<keyword evidence="1" id="KW-0472">Membrane</keyword>
<protein>
    <submittedName>
        <fullName evidence="2">Uncharacterized protein</fullName>
    </submittedName>
</protein>
<feature type="transmembrane region" description="Helical" evidence="1">
    <location>
        <begin position="104"/>
        <end position="128"/>
    </location>
</feature>
<reference evidence="2" key="2">
    <citation type="submission" date="2018-10" db="UniProtKB">
        <authorList>
            <consortium name="EnsemblPlants"/>
        </authorList>
    </citation>
    <scope>IDENTIFICATION</scope>
</reference>
<proteinExistence type="predicted"/>
<evidence type="ECO:0000313" key="2">
    <source>
        <dbReference type="EnsemblPlants" id="TraesCS6A02G081200.1"/>
    </source>
</evidence>
<evidence type="ECO:0000313" key="3">
    <source>
        <dbReference type="Proteomes" id="UP000019116"/>
    </source>
</evidence>
<dbReference type="PANTHER" id="PTHR46610">
    <property type="entry name" value="OS05G0181300 PROTEIN"/>
    <property type="match status" value="1"/>
</dbReference>
<dbReference type="Gramene" id="TraesCAD_scaffold_007085_01G000200.1">
    <property type="protein sequence ID" value="TraesCAD_scaffold_007085_01G000200.1"/>
    <property type="gene ID" value="TraesCAD_scaffold_007085_01G000200"/>
</dbReference>
<feature type="transmembrane region" description="Helical" evidence="1">
    <location>
        <begin position="12"/>
        <end position="37"/>
    </location>
</feature>
<sequence length="147" mass="15920">MQQPRDAAGTNGGGGFSWVFVPVMFVLLTFNSVMAVYHSRGDAAMVAFVATSYADLLLLFFSLWLYKRATLGSTRRNRLKASVWILTTMLTFAFSYMVMGAAGLTLPVALLVWFIAAATGIGAFSAFFEQGRINPAPPGEPMLLPPV</sequence>
<feature type="transmembrane region" description="Helical" evidence="1">
    <location>
        <begin position="43"/>
        <end position="66"/>
    </location>
</feature>
<dbReference type="Gramene" id="TraesWEE_scaffold_020590_01G000200.1">
    <property type="protein sequence ID" value="TraesWEE_scaffold_020590_01G000200.1"/>
    <property type="gene ID" value="TraesWEE_scaffold_020590_01G000200"/>
</dbReference>
<dbReference type="Gramene" id="TraesCS6A02G081200.1">
    <property type="protein sequence ID" value="TraesCS6A02G081200.1"/>
    <property type="gene ID" value="TraesCS6A02G081200"/>
</dbReference>
<name>A0A3B6NJ87_WHEAT</name>
<dbReference type="PaxDb" id="4565-Traes_6AS_B8B8606C1.1"/>
<keyword evidence="3" id="KW-1185">Reference proteome</keyword>
<keyword evidence="1" id="KW-0812">Transmembrane</keyword>
<accession>A0A3B6NJ87</accession>
<dbReference type="Gramene" id="TraesROB_scaffold_018377_01G000300.1">
    <property type="protein sequence ID" value="TraesROB_scaffold_018377_01G000300.1"/>
    <property type="gene ID" value="TraesROB_scaffold_018377_01G000300"/>
</dbReference>
<dbReference type="Gramene" id="TraesCS6A03G0184000.1">
    <property type="protein sequence ID" value="TraesCS6A03G0184000.1.CDS"/>
    <property type="gene ID" value="TraesCS6A03G0184000"/>
</dbReference>
<feature type="transmembrane region" description="Helical" evidence="1">
    <location>
        <begin position="78"/>
        <end position="98"/>
    </location>
</feature>
<organism evidence="2">
    <name type="scientific">Triticum aestivum</name>
    <name type="common">Wheat</name>
    <dbReference type="NCBI Taxonomy" id="4565"/>
    <lineage>
        <taxon>Eukaryota</taxon>
        <taxon>Viridiplantae</taxon>
        <taxon>Streptophyta</taxon>
        <taxon>Embryophyta</taxon>
        <taxon>Tracheophyta</taxon>
        <taxon>Spermatophyta</taxon>
        <taxon>Magnoliopsida</taxon>
        <taxon>Liliopsida</taxon>
        <taxon>Poales</taxon>
        <taxon>Poaceae</taxon>
        <taxon>BOP clade</taxon>
        <taxon>Pooideae</taxon>
        <taxon>Triticodae</taxon>
        <taxon>Triticeae</taxon>
        <taxon>Triticinae</taxon>
        <taxon>Triticum</taxon>
    </lineage>
</organism>